<dbReference type="Proteomes" id="UP000612282">
    <property type="component" value="Unassembled WGS sequence"/>
</dbReference>
<keyword evidence="3" id="KW-1185">Reference proteome</keyword>
<organism evidence="2 3">
    <name type="scientific">Actinoplanes couchii</name>
    <dbReference type="NCBI Taxonomy" id="403638"/>
    <lineage>
        <taxon>Bacteria</taxon>
        <taxon>Bacillati</taxon>
        <taxon>Actinomycetota</taxon>
        <taxon>Actinomycetes</taxon>
        <taxon>Micromonosporales</taxon>
        <taxon>Micromonosporaceae</taxon>
        <taxon>Actinoplanes</taxon>
    </lineage>
</organism>
<evidence type="ECO:0000313" key="2">
    <source>
        <dbReference type="EMBL" id="GID62092.1"/>
    </source>
</evidence>
<evidence type="ECO:0000313" key="3">
    <source>
        <dbReference type="Proteomes" id="UP000612282"/>
    </source>
</evidence>
<sequence>MVPATLLVTAGTAGAVWAVIFLLGEGLDRAEKWISIVGVILSLLVAVGGLVLAWRSRGGPSPAPDPAVTLHDARGVQIGDGNTQHNRF</sequence>
<gene>
    <name evidence="2" type="ORF">Aco03nite_104960</name>
</gene>
<name>A0ABQ3XUL8_9ACTN</name>
<keyword evidence="1" id="KW-0472">Membrane</keyword>
<dbReference type="Pfam" id="PF12721">
    <property type="entry name" value="RHIM"/>
    <property type="match status" value="1"/>
</dbReference>
<evidence type="ECO:0000256" key="1">
    <source>
        <dbReference type="SAM" id="Phobius"/>
    </source>
</evidence>
<reference evidence="2 3" key="1">
    <citation type="submission" date="2021-01" db="EMBL/GenBank/DDBJ databases">
        <title>Whole genome shotgun sequence of Actinoplanes couchii NBRC 106145.</title>
        <authorList>
            <person name="Komaki H."/>
            <person name="Tamura T."/>
        </authorList>
    </citation>
    <scope>NUCLEOTIDE SEQUENCE [LARGE SCALE GENOMIC DNA]</scope>
    <source>
        <strain evidence="2 3">NBRC 106145</strain>
    </source>
</reference>
<keyword evidence="1" id="KW-1133">Transmembrane helix</keyword>
<feature type="transmembrane region" description="Helical" evidence="1">
    <location>
        <begin position="34"/>
        <end position="54"/>
    </location>
</feature>
<proteinExistence type="predicted"/>
<keyword evidence="1" id="KW-0812">Transmembrane</keyword>
<accession>A0ABQ3XUL8</accession>
<dbReference type="InterPro" id="IPR025735">
    <property type="entry name" value="RHIM"/>
</dbReference>
<comment type="caution">
    <text evidence="2">The sequence shown here is derived from an EMBL/GenBank/DDBJ whole genome shotgun (WGS) entry which is preliminary data.</text>
</comment>
<dbReference type="EMBL" id="BOMG01000167">
    <property type="protein sequence ID" value="GID62092.1"/>
    <property type="molecule type" value="Genomic_DNA"/>
</dbReference>
<evidence type="ECO:0008006" key="4">
    <source>
        <dbReference type="Google" id="ProtNLM"/>
    </source>
</evidence>
<protein>
    <recommendedName>
        <fullName evidence="4">Secreted protein</fullName>
    </recommendedName>
</protein>